<organism evidence="1 2">
    <name type="scientific">Brevundimonas phage vB_BpoS-Marchewka</name>
    <dbReference type="NCBI Taxonomy" id="2948604"/>
    <lineage>
        <taxon>Viruses</taxon>
        <taxon>Duplodnaviria</taxon>
        <taxon>Heunggongvirae</taxon>
        <taxon>Uroviricota</taxon>
        <taxon>Caudoviricetes</taxon>
        <taxon>Jeanschmidtviridae</taxon>
        <taxon>Marchewkavirus</taxon>
        <taxon>Marchewkavirus marchewka</taxon>
    </lineage>
</organism>
<proteinExistence type="predicted"/>
<protein>
    <submittedName>
        <fullName evidence="1">Uncharacterized protein</fullName>
    </submittedName>
</protein>
<keyword evidence="2" id="KW-1185">Reference proteome</keyword>
<reference evidence="1" key="1">
    <citation type="submission" date="2022-04" db="EMBL/GenBank/DDBJ databases">
        <authorList>
            <person name="Friedrich I."/>
            <person name="Schneider D."/>
            <person name="Poehlein A."/>
            <person name="Hertel R."/>
            <person name="Daniel R."/>
        </authorList>
    </citation>
    <scope>NUCLEOTIDE SEQUENCE</scope>
</reference>
<dbReference type="Proteomes" id="UP001056634">
    <property type="component" value="Segment"/>
</dbReference>
<evidence type="ECO:0000313" key="2">
    <source>
        <dbReference type="Proteomes" id="UP001056634"/>
    </source>
</evidence>
<dbReference type="EMBL" id="ON529851">
    <property type="protein sequence ID" value="UTC28991.1"/>
    <property type="molecule type" value="Genomic_DNA"/>
</dbReference>
<name>A0A9E7N337_9CAUD</name>
<gene>
    <name evidence="1" type="ORF">MARCHEWKA_04790</name>
</gene>
<sequence length="41" mass="4643">MTLPGATPVEPYPCPHGDHWHVGAPMVKGFKPKTRSFKKRR</sequence>
<evidence type="ECO:0000313" key="1">
    <source>
        <dbReference type="EMBL" id="UTC28991.1"/>
    </source>
</evidence>
<accession>A0A9E7N337</accession>